<dbReference type="GO" id="GO:0003677">
    <property type="term" value="F:DNA binding"/>
    <property type="evidence" value="ECO:0007669"/>
    <property type="project" value="InterPro"/>
</dbReference>
<dbReference type="Proteomes" id="UP000198809">
    <property type="component" value="Unassembled WGS sequence"/>
</dbReference>
<evidence type="ECO:0000313" key="5">
    <source>
        <dbReference type="Proteomes" id="UP000683429"/>
    </source>
</evidence>
<evidence type="ECO:0000313" key="2">
    <source>
        <dbReference type="EMBL" id="QWU15712.1"/>
    </source>
</evidence>
<dbReference type="Proteomes" id="UP000683429">
    <property type="component" value="Chromosome"/>
</dbReference>
<keyword evidence="5" id="KW-1185">Reference proteome</keyword>
<dbReference type="RefSeq" id="WP_051500606.1">
    <property type="nucleotide sequence ID" value="NZ_CP076607.1"/>
</dbReference>
<reference evidence="3 4" key="1">
    <citation type="submission" date="2016-10" db="EMBL/GenBank/DDBJ databases">
        <authorList>
            <person name="de Groot N.N."/>
        </authorList>
    </citation>
    <scope>NUCLEOTIDE SEQUENCE [LARGE SCALE GENOMIC DNA]</scope>
    <source>
        <strain evidence="3 4">CGMCC 1.10238</strain>
    </source>
</reference>
<feature type="domain" description="RGS" evidence="1">
    <location>
        <begin position="241"/>
        <end position="291"/>
    </location>
</feature>
<accession>A0A1H8VUF0</accession>
<dbReference type="PROSITE" id="PS50132">
    <property type="entry name" value="RGS"/>
    <property type="match status" value="1"/>
</dbReference>
<dbReference type="CDD" id="cd00093">
    <property type="entry name" value="HTH_XRE"/>
    <property type="match status" value="1"/>
</dbReference>
<reference evidence="2 5" key="2">
    <citation type="submission" date="2021-06" db="EMBL/GenBank/DDBJ databases">
        <title>Whole genome sequence of Paenibacillus sophorae DSM23020 for comparative genomics.</title>
        <authorList>
            <person name="Kim M.-J."/>
            <person name="Lee G."/>
            <person name="Shin J.-H."/>
        </authorList>
    </citation>
    <scope>NUCLEOTIDE SEQUENCE [LARGE SCALE GENOMIC DNA]</scope>
    <source>
        <strain evidence="2 5">DSM 23020</strain>
    </source>
</reference>
<sequence length="291" mass="33991">MKYSELLTQYIEASGLSLSEIAKRMDEEKGIKIDRSYISMLKNDKTKNPASEEMNRALAEITGGDPERLVLAAYYEKAPVIVKNSLKDSEQYRQFKKFIVESDFILQHFKDTGIDNPTDEMKEEAVVAFIDSITHDDFIELWHAMLKLLLLKNPKEFREIAKLTYNKPINVEEVHKLEELRLRKGLSREDVATSLSIPVKEYEYLELLGGFSFSSENSDMYKKAIDYLESFEGGTNKEAREFEAFMKNPEHGLFFKDYLEAPEERKKEMLTFWRFIKQVEEEEKAEGEKDK</sequence>
<organism evidence="3 4">
    <name type="scientific">Paenibacillus sophorae</name>
    <dbReference type="NCBI Taxonomy" id="1333845"/>
    <lineage>
        <taxon>Bacteria</taxon>
        <taxon>Bacillati</taxon>
        <taxon>Bacillota</taxon>
        <taxon>Bacilli</taxon>
        <taxon>Bacillales</taxon>
        <taxon>Paenibacillaceae</taxon>
        <taxon>Paenibacillus</taxon>
    </lineage>
</organism>
<evidence type="ECO:0000313" key="4">
    <source>
        <dbReference type="Proteomes" id="UP000198809"/>
    </source>
</evidence>
<dbReference type="Gene3D" id="1.10.260.40">
    <property type="entry name" value="lambda repressor-like DNA-binding domains"/>
    <property type="match status" value="1"/>
</dbReference>
<evidence type="ECO:0000313" key="3">
    <source>
        <dbReference type="EMBL" id="SEP18847.1"/>
    </source>
</evidence>
<evidence type="ECO:0000259" key="1">
    <source>
        <dbReference type="PROSITE" id="PS50132"/>
    </source>
</evidence>
<dbReference type="InterPro" id="IPR001387">
    <property type="entry name" value="Cro/C1-type_HTH"/>
</dbReference>
<dbReference type="InterPro" id="IPR010982">
    <property type="entry name" value="Lambda_DNA-bd_dom_sf"/>
</dbReference>
<dbReference type="EMBL" id="FODH01000027">
    <property type="protein sequence ID" value="SEP18847.1"/>
    <property type="molecule type" value="Genomic_DNA"/>
</dbReference>
<protein>
    <submittedName>
        <fullName evidence="2">Helix-turn-helix transcriptional regulator</fullName>
    </submittedName>
</protein>
<dbReference type="AlphaFoldDB" id="A0A1H8VUF0"/>
<dbReference type="InterPro" id="IPR016137">
    <property type="entry name" value="RGS"/>
</dbReference>
<dbReference type="OrthoDB" id="194368at2"/>
<dbReference type="STRING" id="1333845.SAMN04487895_12760"/>
<proteinExistence type="predicted"/>
<name>A0A1H8VUF0_9BACL</name>
<gene>
    <name evidence="2" type="ORF">KP014_00005</name>
    <name evidence="3" type="ORF">SAMN04487895_12760</name>
</gene>
<dbReference type="EMBL" id="CP076607">
    <property type="protein sequence ID" value="QWU15712.1"/>
    <property type="molecule type" value="Genomic_DNA"/>
</dbReference>